<gene>
    <name evidence="1" type="ORF">HINF_LOCUS43032</name>
    <name evidence="2" type="ORF">HINF_LOCUS5217</name>
</gene>
<dbReference type="AlphaFoldDB" id="A0AA86QFM4"/>
<dbReference type="EMBL" id="CAXDID020000010">
    <property type="protein sequence ID" value="CAL5979070.1"/>
    <property type="molecule type" value="Genomic_DNA"/>
</dbReference>
<evidence type="ECO:0000313" key="1">
    <source>
        <dbReference type="EMBL" id="CAI9955387.1"/>
    </source>
</evidence>
<name>A0AA86QFM4_9EUKA</name>
<evidence type="ECO:0000313" key="3">
    <source>
        <dbReference type="Proteomes" id="UP001642409"/>
    </source>
</evidence>
<keyword evidence="3" id="KW-1185">Reference proteome</keyword>
<evidence type="ECO:0000313" key="2">
    <source>
        <dbReference type="EMBL" id="CAL5979070.1"/>
    </source>
</evidence>
<protein>
    <submittedName>
        <fullName evidence="2">Hypothetical_protein</fullName>
    </submittedName>
</protein>
<dbReference type="EMBL" id="CATOUU010000865">
    <property type="protein sequence ID" value="CAI9955387.1"/>
    <property type="molecule type" value="Genomic_DNA"/>
</dbReference>
<reference evidence="1" key="1">
    <citation type="submission" date="2023-06" db="EMBL/GenBank/DDBJ databases">
        <authorList>
            <person name="Kurt Z."/>
        </authorList>
    </citation>
    <scope>NUCLEOTIDE SEQUENCE</scope>
</reference>
<reference evidence="2 3" key="2">
    <citation type="submission" date="2024-07" db="EMBL/GenBank/DDBJ databases">
        <authorList>
            <person name="Akdeniz Z."/>
        </authorList>
    </citation>
    <scope>NUCLEOTIDE SEQUENCE [LARGE SCALE GENOMIC DNA]</scope>
</reference>
<accession>A0AA86QFM4</accession>
<sequence>MVLPRWITDQIGLHEAAALRPWMLVPKSLAALAAEVRLTYIDVSKTNDHSRELTVPVQKTELVQTKVKRVGYIYFEKQRQQKQQKVSLCVQAQTYNTSNIQQQIQNLFNL</sequence>
<organism evidence="1">
    <name type="scientific">Hexamita inflata</name>
    <dbReference type="NCBI Taxonomy" id="28002"/>
    <lineage>
        <taxon>Eukaryota</taxon>
        <taxon>Metamonada</taxon>
        <taxon>Diplomonadida</taxon>
        <taxon>Hexamitidae</taxon>
        <taxon>Hexamitinae</taxon>
        <taxon>Hexamita</taxon>
    </lineage>
</organism>
<proteinExistence type="predicted"/>
<dbReference type="Proteomes" id="UP001642409">
    <property type="component" value="Unassembled WGS sequence"/>
</dbReference>
<comment type="caution">
    <text evidence="1">The sequence shown here is derived from an EMBL/GenBank/DDBJ whole genome shotgun (WGS) entry which is preliminary data.</text>
</comment>